<dbReference type="InterPro" id="IPR005794">
    <property type="entry name" value="Fmt"/>
</dbReference>
<dbReference type="Pfam" id="PF00551">
    <property type="entry name" value="Formyl_trans_N"/>
    <property type="match status" value="1"/>
</dbReference>
<protein>
    <recommendedName>
        <fullName evidence="2">methionyl-tRNA formyltransferase</fullName>
        <ecNumber evidence="2">2.1.2.9</ecNumber>
    </recommendedName>
</protein>
<dbReference type="Proteomes" id="UP000247465">
    <property type="component" value="Chromosome"/>
</dbReference>
<evidence type="ECO:0000256" key="1">
    <source>
        <dbReference type="ARBA" id="ARBA00010699"/>
    </source>
</evidence>
<dbReference type="InterPro" id="IPR044135">
    <property type="entry name" value="Met-tRNA-FMT_C"/>
</dbReference>
<organism evidence="7 8">
    <name type="scientific">Candidatus Moanibacter tarae</name>
    <dbReference type="NCBI Taxonomy" id="2200854"/>
    <lineage>
        <taxon>Bacteria</taxon>
        <taxon>Pseudomonadati</taxon>
        <taxon>Verrucomicrobiota</taxon>
        <taxon>Opitutia</taxon>
        <taxon>Puniceicoccales</taxon>
        <taxon>Puniceicoccales incertae sedis</taxon>
        <taxon>Candidatus Moanibacter</taxon>
    </lineage>
</organism>
<dbReference type="GO" id="GO:0005829">
    <property type="term" value="C:cytosol"/>
    <property type="evidence" value="ECO:0007669"/>
    <property type="project" value="TreeGrafter"/>
</dbReference>
<dbReference type="CDD" id="cd08704">
    <property type="entry name" value="Met_tRNA_FMT_C"/>
    <property type="match status" value="1"/>
</dbReference>
<dbReference type="InterPro" id="IPR036477">
    <property type="entry name" value="Formyl_transf_N_sf"/>
</dbReference>
<dbReference type="InterPro" id="IPR011034">
    <property type="entry name" value="Formyl_transferase-like_C_sf"/>
</dbReference>
<dbReference type="GO" id="GO:0004479">
    <property type="term" value="F:methionyl-tRNA formyltransferase activity"/>
    <property type="evidence" value="ECO:0007669"/>
    <property type="project" value="UniProtKB-EC"/>
</dbReference>
<dbReference type="EC" id="2.1.2.9" evidence="2"/>
<dbReference type="Gene3D" id="3.40.50.12230">
    <property type="match status" value="1"/>
</dbReference>
<accession>A0A2Z4APL3</accession>
<evidence type="ECO:0000256" key="3">
    <source>
        <dbReference type="ARBA" id="ARBA00022679"/>
    </source>
</evidence>
<dbReference type="NCBIfam" id="TIGR00460">
    <property type="entry name" value="fmt"/>
    <property type="match status" value="1"/>
</dbReference>
<feature type="domain" description="Formyl transferase N-terminal" evidence="5">
    <location>
        <begin position="19"/>
        <end position="170"/>
    </location>
</feature>
<evidence type="ECO:0000259" key="6">
    <source>
        <dbReference type="Pfam" id="PF02911"/>
    </source>
</evidence>
<evidence type="ECO:0000256" key="4">
    <source>
        <dbReference type="ARBA" id="ARBA00022917"/>
    </source>
</evidence>
<gene>
    <name evidence="7" type="primary">fmt</name>
    <name evidence="7" type="ORF">DF168_00886</name>
</gene>
<dbReference type="InterPro" id="IPR041711">
    <property type="entry name" value="Met-tRNA-FMT_N"/>
</dbReference>
<dbReference type="EMBL" id="CP029803">
    <property type="protein sequence ID" value="AWT59692.1"/>
    <property type="molecule type" value="Genomic_DNA"/>
</dbReference>
<name>A0A2Z4APL3_9BACT</name>
<dbReference type="PROSITE" id="PS00373">
    <property type="entry name" value="GART"/>
    <property type="match status" value="1"/>
</dbReference>
<dbReference type="CDD" id="cd08646">
    <property type="entry name" value="FMT_core_Met-tRNA-FMT_N"/>
    <property type="match status" value="1"/>
</dbReference>
<feature type="domain" description="Formyl transferase C-terminal" evidence="6">
    <location>
        <begin position="202"/>
        <end position="296"/>
    </location>
</feature>
<dbReference type="InterPro" id="IPR001555">
    <property type="entry name" value="GART_AS"/>
</dbReference>
<comment type="similarity">
    <text evidence="1">Belongs to the Fmt family.</text>
</comment>
<evidence type="ECO:0000256" key="2">
    <source>
        <dbReference type="ARBA" id="ARBA00012261"/>
    </source>
</evidence>
<dbReference type="InterPro" id="IPR005793">
    <property type="entry name" value="Formyl_trans_C"/>
</dbReference>
<sequence>MSSDPIGLPLLKYLGSANGGAMDVIGVFTNPDRATGRGMKVTENPIKKWALIKGLNLLQPAKISRNEIDWLKTSGCEILLVMAYGHILPKAVLEQPRLVTVNIHGSLLPFYRGASPIEGAIAAGETVTGVSLMRVEARLDSGPVVDQEKVAIEKSDTAPCLREKLADASVSLWERNQNLIISGRANWEEQWHDKASYTRILNKMDGQLDFFNSAKTLGDRIRALHGWPGSFIELQGSKLRIGKAVAMPRISKDPPGTLRLHSNYLTVATKEGVLRIDEMQRPGGRMLPASEFLRGFKITDGTVVTSMQMVPLFAKKPFGSKIAFTRGSE</sequence>
<reference evidence="7 8" key="1">
    <citation type="submission" date="2018-06" db="EMBL/GenBank/DDBJ databases">
        <title>Draft Genome Sequence of a Novel Marine Bacterium Related to the Verrucomicrobia.</title>
        <authorList>
            <person name="Vosseberg J."/>
            <person name="Martijn J."/>
            <person name="Ettema T.J.G."/>
        </authorList>
    </citation>
    <scope>NUCLEOTIDE SEQUENCE [LARGE SCALE GENOMIC DNA]</scope>
    <source>
        <strain evidence="7">TARA_B100001123</strain>
    </source>
</reference>
<dbReference type="PANTHER" id="PTHR11138:SF5">
    <property type="entry name" value="METHIONYL-TRNA FORMYLTRANSFERASE, MITOCHONDRIAL"/>
    <property type="match status" value="1"/>
</dbReference>
<proteinExistence type="inferred from homology"/>
<dbReference type="AlphaFoldDB" id="A0A2Z4APL3"/>
<dbReference type="Pfam" id="PF02911">
    <property type="entry name" value="Formyl_trans_C"/>
    <property type="match status" value="1"/>
</dbReference>
<dbReference type="KEGG" id="mtar:DF168_00886"/>
<evidence type="ECO:0000313" key="7">
    <source>
        <dbReference type="EMBL" id="AWT59692.1"/>
    </source>
</evidence>
<evidence type="ECO:0000259" key="5">
    <source>
        <dbReference type="Pfam" id="PF00551"/>
    </source>
</evidence>
<dbReference type="SUPFAM" id="SSF53328">
    <property type="entry name" value="Formyltransferase"/>
    <property type="match status" value="1"/>
</dbReference>
<dbReference type="SUPFAM" id="SSF50486">
    <property type="entry name" value="FMT C-terminal domain-like"/>
    <property type="match status" value="1"/>
</dbReference>
<evidence type="ECO:0000313" key="8">
    <source>
        <dbReference type="Proteomes" id="UP000247465"/>
    </source>
</evidence>
<keyword evidence="3 7" id="KW-0808">Transferase</keyword>
<keyword evidence="4" id="KW-0648">Protein biosynthesis</keyword>
<dbReference type="PANTHER" id="PTHR11138">
    <property type="entry name" value="METHIONYL-TRNA FORMYLTRANSFERASE"/>
    <property type="match status" value="1"/>
</dbReference>
<dbReference type="InterPro" id="IPR002376">
    <property type="entry name" value="Formyl_transf_N"/>
</dbReference>